<organism evidence="2 3">
    <name type="scientific">Populus alba x Populus x berolinensis</name>
    <dbReference type="NCBI Taxonomy" id="444605"/>
    <lineage>
        <taxon>Eukaryota</taxon>
        <taxon>Viridiplantae</taxon>
        <taxon>Streptophyta</taxon>
        <taxon>Embryophyta</taxon>
        <taxon>Tracheophyta</taxon>
        <taxon>Spermatophyta</taxon>
        <taxon>Magnoliopsida</taxon>
        <taxon>eudicotyledons</taxon>
        <taxon>Gunneridae</taxon>
        <taxon>Pentapetalae</taxon>
        <taxon>rosids</taxon>
        <taxon>fabids</taxon>
        <taxon>Malpighiales</taxon>
        <taxon>Salicaceae</taxon>
        <taxon>Saliceae</taxon>
        <taxon>Populus</taxon>
    </lineage>
</organism>
<dbReference type="EMBL" id="JAQIZT010000001">
    <property type="protein sequence ID" value="KAJ7010696.1"/>
    <property type="molecule type" value="Genomic_DNA"/>
</dbReference>
<dbReference type="AlphaFoldDB" id="A0AAD6RKY9"/>
<keyword evidence="3" id="KW-1185">Reference proteome</keyword>
<evidence type="ECO:0000313" key="2">
    <source>
        <dbReference type="EMBL" id="KAJ7010696.1"/>
    </source>
</evidence>
<sequence length="112" mass="12729">MDVFIPEEYVMRRRKEKKGAAIAGKRQEESRRRSAEEKKTNPSSFRFENESLVANGLSEKAVIIKVCLESRKCAPINLCSLWVHSSVISFSEALFDSRDVQNNTITAAIIHE</sequence>
<evidence type="ECO:0000313" key="3">
    <source>
        <dbReference type="Proteomes" id="UP001164929"/>
    </source>
</evidence>
<reference evidence="2 3" key="1">
    <citation type="journal article" date="2023" name="Mol. Ecol. Resour.">
        <title>Chromosome-level genome assembly of a triploid poplar Populus alba 'Berolinensis'.</title>
        <authorList>
            <person name="Chen S."/>
            <person name="Yu Y."/>
            <person name="Wang X."/>
            <person name="Wang S."/>
            <person name="Zhang T."/>
            <person name="Zhou Y."/>
            <person name="He R."/>
            <person name="Meng N."/>
            <person name="Wang Y."/>
            <person name="Liu W."/>
            <person name="Liu Z."/>
            <person name="Liu J."/>
            <person name="Guo Q."/>
            <person name="Huang H."/>
            <person name="Sederoff R.R."/>
            <person name="Wang G."/>
            <person name="Qu G."/>
            <person name="Chen S."/>
        </authorList>
    </citation>
    <scope>NUCLEOTIDE SEQUENCE [LARGE SCALE GENOMIC DNA]</scope>
    <source>
        <strain evidence="2">SC-2020</strain>
    </source>
</reference>
<feature type="region of interest" description="Disordered" evidence="1">
    <location>
        <begin position="16"/>
        <end position="43"/>
    </location>
</feature>
<comment type="caution">
    <text evidence="2">The sequence shown here is derived from an EMBL/GenBank/DDBJ whole genome shotgun (WGS) entry which is preliminary data.</text>
</comment>
<dbReference type="Proteomes" id="UP001164929">
    <property type="component" value="Chromosome 1"/>
</dbReference>
<accession>A0AAD6RKY9</accession>
<name>A0AAD6RKY9_9ROSI</name>
<gene>
    <name evidence="2" type="ORF">NC653_001222</name>
</gene>
<proteinExistence type="predicted"/>
<evidence type="ECO:0000256" key="1">
    <source>
        <dbReference type="SAM" id="MobiDB-lite"/>
    </source>
</evidence>
<feature type="compositionally biased region" description="Basic and acidic residues" evidence="1">
    <location>
        <begin position="25"/>
        <end position="40"/>
    </location>
</feature>
<protein>
    <submittedName>
        <fullName evidence="2">Uncharacterized protein</fullName>
    </submittedName>
</protein>